<keyword evidence="2" id="KW-1185">Reference proteome</keyword>
<proteinExistence type="predicted"/>
<reference evidence="1 2" key="1">
    <citation type="submission" date="2019-09" db="EMBL/GenBank/DDBJ databases">
        <title>High taxonomic diversity of Micromonospora strains isolated from Medicago sativa nodules in different geographical locations.</title>
        <authorList>
            <person name="Martinez-Hidalgo P."/>
            <person name="Flores-Felix J.D."/>
            <person name="Velazquez E."/>
            <person name="Brau L."/>
            <person name="Trujillo M.E."/>
            <person name="Martinez-Molina E."/>
        </authorList>
    </citation>
    <scope>NUCLEOTIDE SEQUENCE [LARGE SCALE GENOMIC DNA]</scope>
    <source>
        <strain evidence="1 2">ALFB5</strain>
    </source>
</reference>
<evidence type="ECO:0008006" key="3">
    <source>
        <dbReference type="Google" id="ProtNLM"/>
    </source>
</evidence>
<dbReference type="Proteomes" id="UP000471364">
    <property type="component" value="Unassembled WGS sequence"/>
</dbReference>
<organism evidence="1 2">
    <name type="scientific">Micromonospora aurantiaca</name>
    <name type="common">nom. illeg.</name>
    <dbReference type="NCBI Taxonomy" id="47850"/>
    <lineage>
        <taxon>Bacteria</taxon>
        <taxon>Bacillati</taxon>
        <taxon>Actinomycetota</taxon>
        <taxon>Actinomycetes</taxon>
        <taxon>Micromonosporales</taxon>
        <taxon>Micromonosporaceae</taxon>
        <taxon>Micromonospora</taxon>
    </lineage>
</organism>
<accession>A0ABQ6UNI8</accession>
<gene>
    <name evidence="1" type="ORF">F6X54_03430</name>
</gene>
<comment type="caution">
    <text evidence="1">The sequence shown here is derived from an EMBL/GenBank/DDBJ whole genome shotgun (WGS) entry which is preliminary data.</text>
</comment>
<name>A0ABQ6UNI8_9ACTN</name>
<protein>
    <recommendedName>
        <fullName evidence="3">DUF3137 domain-containing protein</fullName>
    </recommendedName>
</protein>
<dbReference type="EMBL" id="WAAR01000008">
    <property type="protein sequence ID" value="KAB1118498.1"/>
    <property type="molecule type" value="Genomic_DNA"/>
</dbReference>
<dbReference type="RefSeq" id="WP_151011225.1">
    <property type="nucleotide sequence ID" value="NZ_WAAR01000008.1"/>
</dbReference>
<sequence length="209" mass="22870">MSEKNLVGALNGELDHSLALTFTVGSASAGTAVAVLSVGDRFVNVIDNDGSYLLSFNWKGRQQAHGQTSDISHVAAAARRWVEGSGLEALAADHPFIKFSGLQLAYERGTAAEYQWSALLASVEEEDHIFRDLVLLASRDSVLNRFFPRLGHRFALSVDEYSDGILVAVFVRRPGRFVIFGDDDGVEIEGDAAQMVDYLVARLRDQVPR</sequence>
<evidence type="ECO:0000313" key="1">
    <source>
        <dbReference type="EMBL" id="KAB1118498.1"/>
    </source>
</evidence>
<evidence type="ECO:0000313" key="2">
    <source>
        <dbReference type="Proteomes" id="UP000471364"/>
    </source>
</evidence>